<proteinExistence type="predicted"/>
<dbReference type="SUPFAM" id="SSF103473">
    <property type="entry name" value="MFS general substrate transporter"/>
    <property type="match status" value="1"/>
</dbReference>
<feature type="transmembrane region" description="Helical" evidence="7">
    <location>
        <begin position="217"/>
        <end position="239"/>
    </location>
</feature>
<keyword evidence="3" id="KW-0997">Cell inner membrane</keyword>
<feature type="transmembrane region" description="Helical" evidence="7">
    <location>
        <begin position="365"/>
        <end position="384"/>
    </location>
</feature>
<dbReference type="GO" id="GO:0022857">
    <property type="term" value="F:transmembrane transporter activity"/>
    <property type="evidence" value="ECO:0007669"/>
    <property type="project" value="InterPro"/>
</dbReference>
<name>A0A3T3L123_SALDZ</name>
<evidence type="ECO:0000256" key="6">
    <source>
        <dbReference type="ARBA" id="ARBA00023136"/>
    </source>
</evidence>
<evidence type="ECO:0000313" key="10">
    <source>
        <dbReference type="Proteomes" id="UP000839781"/>
    </source>
</evidence>
<feature type="transmembrane region" description="Helical" evidence="7">
    <location>
        <begin position="276"/>
        <end position="294"/>
    </location>
</feature>
<dbReference type="Proteomes" id="UP000839781">
    <property type="component" value="Unassembled WGS sequence"/>
</dbReference>
<accession>A0A3T3L123</accession>
<organism evidence="9 10">
    <name type="scientific">Salmonella diarizonae</name>
    <dbReference type="NCBI Taxonomy" id="59204"/>
    <lineage>
        <taxon>Bacteria</taxon>
        <taxon>Pseudomonadati</taxon>
        <taxon>Pseudomonadota</taxon>
        <taxon>Gammaproteobacteria</taxon>
        <taxon>Enterobacterales</taxon>
        <taxon>Enterobacteriaceae</taxon>
        <taxon>Salmonella</taxon>
    </lineage>
</organism>
<dbReference type="GO" id="GO:0005886">
    <property type="term" value="C:plasma membrane"/>
    <property type="evidence" value="ECO:0007669"/>
    <property type="project" value="UniProtKB-SubCell"/>
</dbReference>
<evidence type="ECO:0000313" key="9">
    <source>
        <dbReference type="EMBL" id="ECJ4379273.1"/>
    </source>
</evidence>
<evidence type="ECO:0000256" key="1">
    <source>
        <dbReference type="ARBA" id="ARBA00004429"/>
    </source>
</evidence>
<sequence>MTKPNHGLSPALIVLMSVATGLAVASNYYAQPLLDTIAHHFSLSASSAGFIVTAAQLGYAAGLLFLVPLGDMFERRMLIVSMTLLAAGGMLITASSQSLSMMILGTALTGLFSVVAQILVPLAATLATPETRGKVVGTIMSGLLLGILLARTVAGLLANLGGWRTVFWVASALMALMAVALWRGLPKLKSDTHLNYPQLLGSVFSLFIHDKLLRTRALLGCLTFANFSILWTSMAFLLAAPPFSYSEGMIGLFGLAGAAGALGARPAGGFADKGKSHLTTTVGLLLLLLSWLAIWLGHTSVLALIIGILILDLTVQGVHITNQTVIYRLHPDARNRLTAGYMTSYFIGGAAGSLISASAWQHAGWAGVCLAGVTVALLNLLIWWRGFHRQEAVN</sequence>
<dbReference type="AlphaFoldDB" id="A0A3T3L123"/>
<dbReference type="InterPro" id="IPR036259">
    <property type="entry name" value="MFS_trans_sf"/>
</dbReference>
<comment type="subcellular location">
    <subcellularLocation>
        <location evidence="1">Cell inner membrane</location>
        <topology evidence="1">Multi-pass membrane protein</topology>
    </subcellularLocation>
</comment>
<feature type="transmembrane region" description="Helical" evidence="7">
    <location>
        <begin position="245"/>
        <end position="264"/>
    </location>
</feature>
<dbReference type="PANTHER" id="PTHR42910">
    <property type="entry name" value="TRANSPORTER SCO4007-RELATED"/>
    <property type="match status" value="1"/>
</dbReference>
<evidence type="ECO:0000256" key="2">
    <source>
        <dbReference type="ARBA" id="ARBA00022475"/>
    </source>
</evidence>
<dbReference type="EMBL" id="AAIYJF010000016">
    <property type="protein sequence ID" value="ECJ4379273.1"/>
    <property type="molecule type" value="Genomic_DNA"/>
</dbReference>
<feature type="transmembrane region" description="Helical" evidence="7">
    <location>
        <begin position="12"/>
        <end position="30"/>
    </location>
</feature>
<feature type="transmembrane region" description="Helical" evidence="7">
    <location>
        <begin position="135"/>
        <end position="154"/>
    </location>
</feature>
<evidence type="ECO:0000256" key="5">
    <source>
        <dbReference type="ARBA" id="ARBA00022989"/>
    </source>
</evidence>
<keyword evidence="4 7" id="KW-0812">Transmembrane</keyword>
<dbReference type="Pfam" id="PF07690">
    <property type="entry name" value="MFS_1"/>
    <property type="match status" value="1"/>
</dbReference>
<dbReference type="Gene3D" id="1.20.1250.20">
    <property type="entry name" value="MFS general substrate transporter like domains"/>
    <property type="match status" value="1"/>
</dbReference>
<dbReference type="RefSeq" id="WP_182382376.1">
    <property type="nucleotide sequence ID" value="NZ_CP117188.1"/>
</dbReference>
<evidence type="ECO:0000259" key="8">
    <source>
        <dbReference type="PROSITE" id="PS50850"/>
    </source>
</evidence>
<protein>
    <submittedName>
        <fullName evidence="9">MFS transporter</fullName>
    </submittedName>
</protein>
<evidence type="ECO:0000256" key="4">
    <source>
        <dbReference type="ARBA" id="ARBA00022692"/>
    </source>
</evidence>
<dbReference type="PROSITE" id="PS50850">
    <property type="entry name" value="MFS"/>
    <property type="match status" value="1"/>
</dbReference>
<reference evidence="9 10" key="1">
    <citation type="submission" date="2018-05" db="EMBL/GenBank/DDBJ databases">
        <authorList>
            <person name="Ashton P.M."/>
            <person name="Dallman T."/>
            <person name="Nair S."/>
            <person name="De Pinna E."/>
            <person name="Peters T."/>
            <person name="Grant K."/>
        </authorList>
    </citation>
    <scope>NUCLEOTIDE SEQUENCE [LARGE SCALE GENOMIC DNA]</scope>
    <source>
        <strain evidence="9 10">474878</strain>
    </source>
</reference>
<dbReference type="InterPro" id="IPR011701">
    <property type="entry name" value="MFS"/>
</dbReference>
<dbReference type="PANTHER" id="PTHR42910:SF1">
    <property type="entry name" value="MAJOR FACILITATOR SUPERFAMILY (MFS) PROFILE DOMAIN-CONTAINING PROTEIN"/>
    <property type="match status" value="1"/>
</dbReference>
<feature type="transmembrane region" description="Helical" evidence="7">
    <location>
        <begin position="166"/>
        <end position="185"/>
    </location>
</feature>
<evidence type="ECO:0000256" key="7">
    <source>
        <dbReference type="SAM" id="Phobius"/>
    </source>
</evidence>
<gene>
    <name evidence="9" type="ORF">DLB95_19010</name>
</gene>
<keyword evidence="2" id="KW-1003">Cell membrane</keyword>
<feature type="transmembrane region" description="Helical" evidence="7">
    <location>
        <begin position="101"/>
        <end position="123"/>
    </location>
</feature>
<feature type="transmembrane region" description="Helical" evidence="7">
    <location>
        <begin position="50"/>
        <end position="70"/>
    </location>
</feature>
<evidence type="ECO:0000256" key="3">
    <source>
        <dbReference type="ARBA" id="ARBA00022519"/>
    </source>
</evidence>
<keyword evidence="6 7" id="KW-0472">Membrane</keyword>
<dbReference type="InterPro" id="IPR020846">
    <property type="entry name" value="MFS_dom"/>
</dbReference>
<dbReference type="CDD" id="cd17324">
    <property type="entry name" value="MFS_NepI_like"/>
    <property type="match status" value="1"/>
</dbReference>
<keyword evidence="5 7" id="KW-1133">Transmembrane helix</keyword>
<comment type="caution">
    <text evidence="9">The sequence shown here is derived from an EMBL/GenBank/DDBJ whole genome shotgun (WGS) entry which is preliminary data.</text>
</comment>
<feature type="domain" description="Major facilitator superfamily (MFS) profile" evidence="8">
    <location>
        <begin position="12"/>
        <end position="391"/>
    </location>
</feature>
<feature type="transmembrane region" description="Helical" evidence="7">
    <location>
        <begin position="339"/>
        <end position="359"/>
    </location>
</feature>
<feature type="transmembrane region" description="Helical" evidence="7">
    <location>
        <begin position="300"/>
        <end position="318"/>
    </location>
</feature>
<feature type="transmembrane region" description="Helical" evidence="7">
    <location>
        <begin position="77"/>
        <end position="95"/>
    </location>
</feature>